<dbReference type="AlphaFoldDB" id="A0A1I3M077"/>
<dbReference type="InterPro" id="IPR001613">
    <property type="entry name" value="Flavin_amine_oxidase"/>
</dbReference>
<reference evidence="6 9" key="3">
    <citation type="journal article" date="2017" name="Nat. Microbiol.">
        <title>Natural product diversity associated with the nematode symbionts Photorhabdus and Xenorhabdus.</title>
        <authorList>
            <person name="Tobias N.J."/>
            <person name="Wolff H."/>
            <person name="Djahanschiri B."/>
            <person name="Grundmann F."/>
            <person name="Kronenwerth M."/>
            <person name="Shi Y.M."/>
            <person name="Simonyi S."/>
            <person name="Grun P."/>
            <person name="Shapiro-Ilan D."/>
            <person name="Pidot S.J."/>
            <person name="Stinear T.P."/>
            <person name="Ebersberger I."/>
            <person name="Bode H.B."/>
        </authorList>
    </citation>
    <scope>NUCLEOTIDE SEQUENCE [LARGE SCALE GENOMIC DNA]</scope>
    <source>
        <strain evidence="6 9">DSM 17908</strain>
    </source>
</reference>
<dbReference type="PANTHER" id="PTHR43563:SF1">
    <property type="entry name" value="AMINE OXIDASE [FLAVIN-CONTAINING] B"/>
    <property type="match status" value="1"/>
</dbReference>
<dbReference type="InterPro" id="IPR050703">
    <property type="entry name" value="Flavin_MAO"/>
</dbReference>
<evidence type="ECO:0000313" key="6">
    <source>
        <dbReference type="EMBL" id="PHM45359.1"/>
    </source>
</evidence>
<dbReference type="EC" id="1.4.3.24" evidence="6"/>
<reference evidence="8" key="2">
    <citation type="submission" date="2016-10" db="EMBL/GenBank/DDBJ databases">
        <authorList>
            <person name="Varghese N."/>
            <person name="Submissions S."/>
        </authorList>
    </citation>
    <scope>NUCLEOTIDE SEQUENCE [LARGE SCALE GENOMIC DNA]</scope>
    <source>
        <strain evidence="8">DSM 17908</strain>
    </source>
</reference>
<dbReference type="InterPro" id="IPR036188">
    <property type="entry name" value="FAD/NAD-bd_sf"/>
</dbReference>
<sequence>MNYHYDVAVIGAGSAGLTAARDLSNAGYSVVLLEARNRIGGRTYSGEAFGHPVEFGGAYAHWTQPYVWRELQRYGISLEAPAEINKMLWLADGTLHTGTMEEFSAIAAPLLSKYLGDARTWFPVPFLLSAMDTQPIEKQTLADRLNTLNLSAYERDIIDGALSTFVHNWDQQGIAQFLLWTATYFGYWDAFLETAGFWNIEGGTQRLIQAIHNDSKAELRLSTPVSEIHDDGSGITITTHAGEQIATKAAIVAVPLNVLSDLQITPNVVEPARQMIEHKYPMRTIKIMIRVRGELDSFAAFAPVKQNPINTIKTEYYHEGDTILVGFISDASSIDANDPEAVQQALRLFVPDIEVVDVAFHDWINDPFSQGTWVHHRPGNLTGAAPLIRQPHGRIHFAGGDIAAIGISSIEGAIETGVRAANNVMSQLAATSSGGGSQYE</sequence>
<evidence type="ECO:0000313" key="8">
    <source>
        <dbReference type="Proteomes" id="UP000198919"/>
    </source>
</evidence>
<keyword evidence="3 6" id="KW-0560">Oxidoreductase</keyword>
<dbReference type="Proteomes" id="UP000198919">
    <property type="component" value="Unassembled WGS sequence"/>
</dbReference>
<dbReference type="STRING" id="351675.SAMN05421680_104126"/>
<dbReference type="EMBL" id="FORG01000004">
    <property type="protein sequence ID" value="SFI90388.1"/>
    <property type="molecule type" value="Genomic_DNA"/>
</dbReference>
<feature type="binding site" evidence="4">
    <location>
        <position position="327"/>
    </location>
    <ligand>
        <name>substrate</name>
    </ligand>
</feature>
<dbReference type="PANTHER" id="PTHR43563">
    <property type="entry name" value="AMINE OXIDASE"/>
    <property type="match status" value="1"/>
</dbReference>
<protein>
    <submittedName>
        <fullName evidence="7">Monoamine oxidase</fullName>
    </submittedName>
    <submittedName>
        <fullName evidence="6">Pseudooxynicotine oxidase</fullName>
        <ecNumber evidence="6">1.4.3.24</ecNumber>
    </submittedName>
</protein>
<name>A0A1I3M077_9GAMM</name>
<evidence type="ECO:0000256" key="1">
    <source>
        <dbReference type="ARBA" id="ARBA00001974"/>
    </source>
</evidence>
<dbReference type="Gene3D" id="3.50.50.60">
    <property type="entry name" value="FAD/NAD(P)-binding domain"/>
    <property type="match status" value="1"/>
</dbReference>
<reference evidence="7" key="1">
    <citation type="submission" date="2016-10" db="EMBL/GenBank/DDBJ databases">
        <authorList>
            <person name="de Groot N.N."/>
        </authorList>
    </citation>
    <scope>NUCLEOTIDE SEQUENCE [LARGE SCALE GENOMIC DNA]</scope>
    <source>
        <strain evidence="7">DSM 17908</strain>
    </source>
</reference>
<dbReference type="EMBL" id="NITY01000002">
    <property type="protein sequence ID" value="PHM45359.1"/>
    <property type="molecule type" value="Genomic_DNA"/>
</dbReference>
<comment type="similarity">
    <text evidence="2">Belongs to the flavin monoamine oxidase family.</text>
</comment>
<evidence type="ECO:0000259" key="5">
    <source>
        <dbReference type="Pfam" id="PF01593"/>
    </source>
</evidence>
<feature type="binding site" evidence="4">
    <location>
        <position position="225"/>
    </location>
    <ligand>
        <name>FAD</name>
        <dbReference type="ChEBI" id="CHEBI:57692"/>
    </ligand>
</feature>
<dbReference type="InterPro" id="IPR002937">
    <property type="entry name" value="Amino_oxidase"/>
</dbReference>
<feature type="domain" description="Amine oxidase" evidence="5">
    <location>
        <begin position="15"/>
        <end position="425"/>
    </location>
</feature>
<comment type="cofactor">
    <cofactor evidence="1">
        <name>FAD</name>
        <dbReference type="ChEBI" id="CHEBI:57692"/>
    </cofactor>
</comment>
<dbReference type="Proteomes" id="UP000224607">
    <property type="component" value="Unassembled WGS sequence"/>
</dbReference>
<dbReference type="SUPFAM" id="SSF51905">
    <property type="entry name" value="FAD/NAD(P)-binding domain"/>
    <property type="match status" value="1"/>
</dbReference>
<dbReference type="Pfam" id="PF01593">
    <property type="entry name" value="Amino_oxidase"/>
    <property type="match status" value="1"/>
</dbReference>
<dbReference type="OrthoDB" id="9806257at2"/>
<dbReference type="GO" id="GO:0016491">
    <property type="term" value="F:oxidoreductase activity"/>
    <property type="evidence" value="ECO:0007669"/>
    <property type="project" value="UniProtKB-KW"/>
</dbReference>
<dbReference type="PRINTS" id="PR00757">
    <property type="entry name" value="AMINEOXDASEF"/>
</dbReference>
<evidence type="ECO:0000256" key="3">
    <source>
        <dbReference type="ARBA" id="ARBA00023002"/>
    </source>
</evidence>
<evidence type="ECO:0000256" key="2">
    <source>
        <dbReference type="ARBA" id="ARBA00005995"/>
    </source>
</evidence>
<evidence type="ECO:0000313" key="7">
    <source>
        <dbReference type="EMBL" id="SFI90388.1"/>
    </source>
</evidence>
<proteinExistence type="inferred from homology"/>
<feature type="binding site" evidence="4">
    <location>
        <begin position="34"/>
        <end position="35"/>
    </location>
    <ligand>
        <name>FAD</name>
        <dbReference type="ChEBI" id="CHEBI:57692"/>
    </ligand>
</feature>
<keyword evidence="9" id="KW-1185">Reference proteome</keyword>
<organism evidence="7 8">
    <name type="scientific">Xenorhabdus mauleonii</name>
    <dbReference type="NCBI Taxonomy" id="351675"/>
    <lineage>
        <taxon>Bacteria</taxon>
        <taxon>Pseudomonadati</taxon>
        <taxon>Pseudomonadota</taxon>
        <taxon>Gammaproteobacteria</taxon>
        <taxon>Enterobacterales</taxon>
        <taxon>Morganellaceae</taxon>
        <taxon>Xenorhabdus</taxon>
    </lineage>
</organism>
<accession>A0A1I3M077</accession>
<gene>
    <name evidence="6" type="primary">pao</name>
    <name evidence="7" type="ORF">SAMN05421680_104126</name>
    <name evidence="6" type="ORF">Xmau_01009</name>
</gene>
<evidence type="ECO:0000256" key="4">
    <source>
        <dbReference type="PIRSR" id="PIRSR601613-1"/>
    </source>
</evidence>
<dbReference type="RefSeq" id="WP_092508730.1">
    <property type="nucleotide sequence ID" value="NZ_CAWNQB010000012.1"/>
</dbReference>
<evidence type="ECO:0000313" key="9">
    <source>
        <dbReference type="Proteomes" id="UP000224607"/>
    </source>
</evidence>